<dbReference type="Proteomes" id="UP000314294">
    <property type="component" value="Unassembled WGS sequence"/>
</dbReference>
<accession>A0A4Z2E0N8</accession>
<keyword evidence="2" id="KW-1185">Reference proteome</keyword>
<evidence type="ECO:0000313" key="1">
    <source>
        <dbReference type="EMBL" id="TNN22325.1"/>
    </source>
</evidence>
<comment type="caution">
    <text evidence="1">The sequence shown here is derived from an EMBL/GenBank/DDBJ whole genome shotgun (WGS) entry which is preliminary data.</text>
</comment>
<name>A0A4Z2E0N8_9TELE</name>
<protein>
    <submittedName>
        <fullName evidence="1">Uncharacterized protein</fullName>
    </submittedName>
</protein>
<organism evidence="1 2">
    <name type="scientific">Liparis tanakae</name>
    <name type="common">Tanaka's snailfish</name>
    <dbReference type="NCBI Taxonomy" id="230148"/>
    <lineage>
        <taxon>Eukaryota</taxon>
        <taxon>Metazoa</taxon>
        <taxon>Chordata</taxon>
        <taxon>Craniata</taxon>
        <taxon>Vertebrata</taxon>
        <taxon>Euteleostomi</taxon>
        <taxon>Actinopterygii</taxon>
        <taxon>Neopterygii</taxon>
        <taxon>Teleostei</taxon>
        <taxon>Neoteleostei</taxon>
        <taxon>Acanthomorphata</taxon>
        <taxon>Eupercaria</taxon>
        <taxon>Perciformes</taxon>
        <taxon>Cottioidei</taxon>
        <taxon>Cottales</taxon>
        <taxon>Liparidae</taxon>
        <taxon>Liparis</taxon>
    </lineage>
</organism>
<sequence>MWLFQSRWRRLCL</sequence>
<dbReference type="EMBL" id="SRLO01023062">
    <property type="protein sequence ID" value="TNN22325.1"/>
    <property type="molecule type" value="Genomic_DNA"/>
</dbReference>
<proteinExistence type="predicted"/>
<evidence type="ECO:0000313" key="2">
    <source>
        <dbReference type="Proteomes" id="UP000314294"/>
    </source>
</evidence>
<reference evidence="1 2" key="1">
    <citation type="submission" date="2019-03" db="EMBL/GenBank/DDBJ databases">
        <title>First draft genome of Liparis tanakae, snailfish: a comprehensive survey of snailfish specific genes.</title>
        <authorList>
            <person name="Kim W."/>
            <person name="Song I."/>
            <person name="Jeong J.-H."/>
            <person name="Kim D."/>
            <person name="Kim S."/>
            <person name="Ryu S."/>
            <person name="Song J.Y."/>
            <person name="Lee S.K."/>
        </authorList>
    </citation>
    <scope>NUCLEOTIDE SEQUENCE [LARGE SCALE GENOMIC DNA]</scope>
    <source>
        <tissue evidence="1">Muscle</tissue>
    </source>
</reference>
<gene>
    <name evidence="1" type="ORF">EYF80_067561</name>
</gene>